<dbReference type="Pfam" id="PF19179">
    <property type="entry name" value="TTC3_DZIP3_dom"/>
    <property type="match status" value="1"/>
</dbReference>
<dbReference type="InterPro" id="IPR043866">
    <property type="entry name" value="TTC3/DZIP3_dom"/>
</dbReference>
<feature type="repeat" description="TPR" evidence="1">
    <location>
        <begin position="540"/>
        <end position="573"/>
    </location>
</feature>
<feature type="coiled-coil region" evidence="2">
    <location>
        <begin position="1281"/>
        <end position="1372"/>
    </location>
</feature>
<dbReference type="InterPro" id="IPR056872">
    <property type="entry name" value="TTC3/DZIP3-like_helical"/>
</dbReference>
<feature type="domain" description="E3 ubiquitin-protein ligase TTC3 winged helix turn helix" evidence="7">
    <location>
        <begin position="1039"/>
        <end position="1146"/>
    </location>
</feature>
<evidence type="ECO:0000259" key="8">
    <source>
        <dbReference type="Pfam" id="PF25575"/>
    </source>
</evidence>
<dbReference type="InterPro" id="IPR019734">
    <property type="entry name" value="TPR_rpt"/>
</dbReference>
<feature type="compositionally biased region" description="Basic residues" evidence="3">
    <location>
        <begin position="990"/>
        <end position="1000"/>
    </location>
</feature>
<dbReference type="Proteomes" id="UP001174136">
    <property type="component" value="Unassembled WGS sequence"/>
</dbReference>
<dbReference type="PANTHER" id="PTHR17550">
    <property type="entry name" value="E3 UBIQUITIN-PROTEIN LIGASE TTC3"/>
    <property type="match status" value="1"/>
</dbReference>
<feature type="region of interest" description="Disordered" evidence="3">
    <location>
        <begin position="983"/>
        <end position="1004"/>
    </location>
</feature>
<evidence type="ECO:0000256" key="2">
    <source>
        <dbReference type="SAM" id="Coils"/>
    </source>
</evidence>
<dbReference type="EMBL" id="JAOPHQ010001997">
    <property type="protein sequence ID" value="KAK0148790.1"/>
    <property type="molecule type" value="Genomic_DNA"/>
</dbReference>
<dbReference type="Gene3D" id="1.25.40.10">
    <property type="entry name" value="Tetratricopeptide repeat domain"/>
    <property type="match status" value="1"/>
</dbReference>
<dbReference type="PANTHER" id="PTHR17550:SF8">
    <property type="entry name" value="RING-TYPE E3 UBIQUITIN TRANSFERASE"/>
    <property type="match status" value="1"/>
</dbReference>
<organism evidence="9 10">
    <name type="scientific">Merluccius polli</name>
    <name type="common">Benguela hake</name>
    <name type="synonym">Merluccius cadenati</name>
    <dbReference type="NCBI Taxonomy" id="89951"/>
    <lineage>
        <taxon>Eukaryota</taxon>
        <taxon>Metazoa</taxon>
        <taxon>Chordata</taxon>
        <taxon>Craniata</taxon>
        <taxon>Vertebrata</taxon>
        <taxon>Euteleostomi</taxon>
        <taxon>Actinopterygii</taxon>
        <taxon>Neopterygii</taxon>
        <taxon>Teleostei</taxon>
        <taxon>Neoteleostei</taxon>
        <taxon>Acanthomorphata</taxon>
        <taxon>Zeiogadaria</taxon>
        <taxon>Gadariae</taxon>
        <taxon>Gadiformes</taxon>
        <taxon>Gadoidei</taxon>
        <taxon>Merlucciidae</taxon>
        <taxon>Merluccius</taxon>
    </lineage>
</organism>
<evidence type="ECO:0000256" key="4">
    <source>
        <dbReference type="SAM" id="SignalP"/>
    </source>
</evidence>
<dbReference type="SMART" id="SM00028">
    <property type="entry name" value="TPR"/>
    <property type="match status" value="3"/>
</dbReference>
<dbReference type="Pfam" id="PF25575">
    <property type="entry name" value="TPR_BSK1_C"/>
    <property type="match status" value="1"/>
</dbReference>
<dbReference type="Pfam" id="PF24525">
    <property type="entry name" value="TTC3"/>
    <property type="match status" value="1"/>
</dbReference>
<feature type="domain" description="E3 ubiquitin-protein ligase TTC3/DZIP3" evidence="5">
    <location>
        <begin position="588"/>
        <end position="703"/>
    </location>
</feature>
<feature type="chain" id="PRO_5041313023" evidence="4">
    <location>
        <begin position="28"/>
        <end position="1375"/>
    </location>
</feature>
<sequence length="1375" mass="156574">MCPSLSRVLVIQAVFLFLSQIFKMSDSDSDCDSLDCGELRSRTQNIYGPDCPVLTLHPSEDTYKRWNNIPLSLRKKHVQLLKVCSFWLPMVLQRQRVNSTTRWAMHVGFIDSVDSDLDLNHLYRIEVLESVLRALDRGCVSLDQTRHLIWISNKLNLHVPEVLEDALQWLQRTGEPNICQQILDLGPKQICFVAIQYIFAEYAQFIQSMGVNVEGIVRAMTVYHTEADTRKSEEMKTRGNEYFQQKEYDAAVKCYTQAIRYTPENHMVYGNRALCYIRCQKYLKAVGDGKRATLLDPLWAKGHYRYCEALFYLKEHKRAIDANTLAQKICIQTSDGLKDLVQQHKKFILEMTEKGFISKISLATSLPPTATAAVKVDTKPAADKVPHVKVKKTNPGVKEGITPASNTKLHKQEKSETDKSKKEGLNVTINKSKNEKDRSHEKNVPKSTKVSVTDLRSAVQDGYGALADLRCWLAEKAFSQALTMLQTTTLKDLGISTLDEALLHYGRASALIEIGQPQELGEARREFAIIKSFEKRTFQCLVYYGIGRVYFKENRFKDAVAHFTDSMQMVNKRITPGKLTWPLTKEIVKETQLDYFKELLFQAMDSCKFPPMPDAICRHGNCIGHIKRAIYFTDPDFKGFIRLVCCQGCVVEYHISCWKSFKATSFSDSSEKDFLRRDCFTPDCKGPICRIQIYGSTGLIKCKFETDIIKPEHPKKLRVNQQCTSLKKLQSKEERKRRRKQGRQASKDANITNNHNRPEEQDAARAAKQSRDVGPCTLPLHRDHVLFQIKHNRELLRGHRCHDLRALVAGLKPWVELDHAKGNAVAARFMDLDHLQVESLGQIVDLLLERRNRVWARVFINFLSSSLKWAQQLDSKGLTAASLFIETHAGHLEEMDLSSLLRFAPLQDVLVNKFESRPELLSQSGIAVTEYLKQAPAQDVRLFIWTLEEHRDQYDYCHTILDEFFEILDGDCLVIKKSDNVNENNSPVKTRNRGRKKKPKDQKPVIILSAMRGGTQRDEQDFFDDDEDTLSLFHPSDPFSVPDHLRDQVACFESHYNPPNHRSILDNNPDPTEESFYFAQILEEHGPLDADDPLLVGQLDHFPAEAQRKIQQSGGFKLFLLQSLRFIMMGEHIGLAKHAVSLREAGCSLDDLDVLAHQHIALPPAGGLPLHDDDYNQLVALPCPYPYFTAQQSSSKTASMDCISKEYGPHGTTGSDAVKNTNHVGHSSGGGFWDLNLPSSEVEESVPADIVSVKNTELRNAQAYRGDRCDVAINTENGWDLKKTAQTYKDLEKRIRNTVQDSGRKELQNIQAITSLEKEVEETEANIQVTNKEVELFQQKLEEMVRRDQKEKKANQEEIKALNMEIEELAGKQTG</sequence>
<reference evidence="9" key="1">
    <citation type="journal article" date="2023" name="Front. Mar. Sci.">
        <title>A new Merluccius polli reference genome to investigate the effects of global change in West African waters.</title>
        <authorList>
            <person name="Mateo J.L."/>
            <person name="Blanco-Fernandez C."/>
            <person name="Garcia-Vazquez E."/>
            <person name="Machado-Schiaffino G."/>
        </authorList>
    </citation>
    <scope>NUCLEOTIDE SEQUENCE</scope>
    <source>
        <strain evidence="9">C29</strain>
        <tissue evidence="9">Fin</tissue>
    </source>
</reference>
<gene>
    <name evidence="9" type="primary">Ttc3</name>
    <name evidence="9" type="ORF">N1851_010872</name>
</gene>
<evidence type="ECO:0000259" key="7">
    <source>
        <dbReference type="Pfam" id="PF24812"/>
    </source>
</evidence>
<comment type="caution">
    <text evidence="9">The sequence shown here is derived from an EMBL/GenBank/DDBJ whole genome shotgun (WGS) entry which is preliminary data.</text>
</comment>
<evidence type="ECO:0000313" key="10">
    <source>
        <dbReference type="Proteomes" id="UP001174136"/>
    </source>
</evidence>
<keyword evidence="4" id="KW-0732">Signal</keyword>
<feature type="compositionally biased region" description="Basic and acidic residues" evidence="3">
    <location>
        <begin position="756"/>
        <end position="768"/>
    </location>
</feature>
<evidence type="ECO:0000259" key="5">
    <source>
        <dbReference type="Pfam" id="PF19179"/>
    </source>
</evidence>
<feature type="compositionally biased region" description="Polar residues" evidence="3">
    <location>
        <begin position="743"/>
        <end position="755"/>
    </location>
</feature>
<proteinExistence type="predicted"/>
<keyword evidence="2" id="KW-0175">Coiled coil</keyword>
<feature type="repeat" description="TPR" evidence="1">
    <location>
        <begin position="232"/>
        <end position="265"/>
    </location>
</feature>
<dbReference type="InterPro" id="IPR058209">
    <property type="entry name" value="TPR_BSK1_C"/>
</dbReference>
<accession>A0AA47P5A0</accession>
<dbReference type="InterPro" id="IPR056871">
    <property type="entry name" value="WH_TTC3"/>
</dbReference>
<feature type="signal peptide" evidence="4">
    <location>
        <begin position="1"/>
        <end position="27"/>
    </location>
</feature>
<evidence type="ECO:0000259" key="6">
    <source>
        <dbReference type="Pfam" id="PF24525"/>
    </source>
</evidence>
<protein>
    <submittedName>
        <fullName evidence="9">E3 ubiquitin-protein ligase TTC3</fullName>
    </submittedName>
</protein>
<feature type="domain" description="TTC3/DZIP3-like helical" evidence="6">
    <location>
        <begin position="1280"/>
        <end position="1371"/>
    </location>
</feature>
<feature type="region of interest" description="Disordered" evidence="3">
    <location>
        <begin position="394"/>
        <end position="449"/>
    </location>
</feature>
<dbReference type="Pfam" id="PF24812">
    <property type="entry name" value="WHD_TTC3"/>
    <property type="match status" value="1"/>
</dbReference>
<dbReference type="InterPro" id="IPR011990">
    <property type="entry name" value="TPR-like_helical_dom_sf"/>
</dbReference>
<feature type="domain" description="Serine/threonine-protein kinase BSK1-like TPR repeats" evidence="8">
    <location>
        <begin position="224"/>
        <end position="304"/>
    </location>
</feature>
<evidence type="ECO:0000256" key="3">
    <source>
        <dbReference type="SAM" id="MobiDB-lite"/>
    </source>
</evidence>
<name>A0AA47P5A0_MERPO</name>
<dbReference type="PROSITE" id="PS50005">
    <property type="entry name" value="TPR"/>
    <property type="match status" value="2"/>
</dbReference>
<keyword evidence="10" id="KW-1185">Reference proteome</keyword>
<feature type="region of interest" description="Disordered" evidence="3">
    <location>
        <begin position="730"/>
        <end position="768"/>
    </location>
</feature>
<evidence type="ECO:0000313" key="9">
    <source>
        <dbReference type="EMBL" id="KAK0148790.1"/>
    </source>
</evidence>
<dbReference type="SUPFAM" id="SSF48452">
    <property type="entry name" value="TPR-like"/>
    <property type="match status" value="2"/>
</dbReference>
<feature type="compositionally biased region" description="Basic and acidic residues" evidence="3">
    <location>
        <begin position="432"/>
        <end position="444"/>
    </location>
</feature>
<keyword evidence="1" id="KW-0802">TPR repeat</keyword>
<feature type="compositionally biased region" description="Basic and acidic residues" evidence="3">
    <location>
        <begin position="410"/>
        <end position="424"/>
    </location>
</feature>
<evidence type="ECO:0000256" key="1">
    <source>
        <dbReference type="PROSITE-ProRule" id="PRU00339"/>
    </source>
</evidence>